<keyword evidence="6" id="KW-0132">Cell division</keyword>
<dbReference type="Pfam" id="PF08245">
    <property type="entry name" value="Mur_ligase_M"/>
    <property type="match status" value="1"/>
</dbReference>
<keyword evidence="10" id="KW-0573">Peptidoglycan synthesis</keyword>
<dbReference type="AlphaFoldDB" id="A0A1G2CMT6"/>
<evidence type="ECO:0000256" key="6">
    <source>
        <dbReference type="ARBA" id="ARBA00022618"/>
    </source>
</evidence>
<keyword evidence="9" id="KW-0133">Cell shape</keyword>
<feature type="domain" description="Mur ligase C-terminal" evidence="16">
    <location>
        <begin position="308"/>
        <end position="440"/>
    </location>
</feature>
<keyword evidence="12" id="KW-0961">Cell wall biogenesis/degradation</keyword>
<keyword evidence="11" id="KW-0131">Cell cycle</keyword>
<keyword evidence="5 18" id="KW-0436">Ligase</keyword>
<evidence type="ECO:0000259" key="17">
    <source>
        <dbReference type="Pfam" id="PF08245"/>
    </source>
</evidence>
<dbReference type="Pfam" id="PF02875">
    <property type="entry name" value="Mur_ligase_C"/>
    <property type="match status" value="1"/>
</dbReference>
<name>A0A1G2CMT6_9BACT</name>
<gene>
    <name evidence="18" type="ORF">A2390_01270</name>
</gene>
<dbReference type="NCBIfam" id="TIGR01082">
    <property type="entry name" value="murC"/>
    <property type="match status" value="1"/>
</dbReference>
<evidence type="ECO:0000256" key="4">
    <source>
        <dbReference type="ARBA" id="ARBA00022490"/>
    </source>
</evidence>
<dbReference type="SUPFAM" id="SSF53244">
    <property type="entry name" value="MurD-like peptide ligases, peptide-binding domain"/>
    <property type="match status" value="1"/>
</dbReference>
<dbReference type="UniPathway" id="UPA00219"/>
<evidence type="ECO:0000256" key="2">
    <source>
        <dbReference type="ARBA" id="ARBA00004752"/>
    </source>
</evidence>
<dbReference type="GO" id="GO:0005737">
    <property type="term" value="C:cytoplasm"/>
    <property type="evidence" value="ECO:0007669"/>
    <property type="project" value="UniProtKB-SubCell"/>
</dbReference>
<evidence type="ECO:0000256" key="3">
    <source>
        <dbReference type="ARBA" id="ARBA00012211"/>
    </source>
</evidence>
<dbReference type="InterPro" id="IPR050061">
    <property type="entry name" value="MurCDEF_pg_biosynth"/>
</dbReference>
<comment type="subcellular location">
    <subcellularLocation>
        <location evidence="1">Cytoplasm</location>
    </subcellularLocation>
</comment>
<evidence type="ECO:0000256" key="1">
    <source>
        <dbReference type="ARBA" id="ARBA00004496"/>
    </source>
</evidence>
<evidence type="ECO:0000256" key="12">
    <source>
        <dbReference type="ARBA" id="ARBA00023316"/>
    </source>
</evidence>
<evidence type="ECO:0000256" key="8">
    <source>
        <dbReference type="ARBA" id="ARBA00022840"/>
    </source>
</evidence>
<dbReference type="EMBL" id="MHLE01000029">
    <property type="protein sequence ID" value="OGZ02522.1"/>
    <property type="molecule type" value="Genomic_DNA"/>
</dbReference>
<dbReference type="PANTHER" id="PTHR43445:SF3">
    <property type="entry name" value="UDP-N-ACETYLMURAMATE--L-ALANINE LIGASE"/>
    <property type="match status" value="1"/>
</dbReference>
<dbReference type="GO" id="GO:0008360">
    <property type="term" value="P:regulation of cell shape"/>
    <property type="evidence" value="ECO:0007669"/>
    <property type="project" value="UniProtKB-KW"/>
</dbReference>
<dbReference type="InterPro" id="IPR005758">
    <property type="entry name" value="UDP-N-AcMur_Ala_ligase_MurC"/>
</dbReference>
<evidence type="ECO:0000259" key="15">
    <source>
        <dbReference type="Pfam" id="PF01225"/>
    </source>
</evidence>
<dbReference type="PANTHER" id="PTHR43445">
    <property type="entry name" value="UDP-N-ACETYLMURAMATE--L-ALANINE LIGASE-RELATED"/>
    <property type="match status" value="1"/>
</dbReference>
<comment type="caution">
    <text evidence="18">The sequence shown here is derived from an EMBL/GenBank/DDBJ whole genome shotgun (WGS) entry which is preliminary data.</text>
</comment>
<dbReference type="Pfam" id="PF01225">
    <property type="entry name" value="Mur_ligase"/>
    <property type="match status" value="1"/>
</dbReference>
<evidence type="ECO:0000256" key="14">
    <source>
        <dbReference type="NCBIfam" id="TIGR01082"/>
    </source>
</evidence>
<dbReference type="GO" id="GO:0005524">
    <property type="term" value="F:ATP binding"/>
    <property type="evidence" value="ECO:0007669"/>
    <property type="project" value="UniProtKB-KW"/>
</dbReference>
<evidence type="ECO:0000256" key="11">
    <source>
        <dbReference type="ARBA" id="ARBA00023306"/>
    </source>
</evidence>
<feature type="domain" description="Mur ligase central" evidence="17">
    <location>
        <begin position="119"/>
        <end position="283"/>
    </location>
</feature>
<evidence type="ECO:0000256" key="10">
    <source>
        <dbReference type="ARBA" id="ARBA00022984"/>
    </source>
</evidence>
<evidence type="ECO:0000256" key="13">
    <source>
        <dbReference type="ARBA" id="ARBA00047833"/>
    </source>
</evidence>
<evidence type="ECO:0000259" key="16">
    <source>
        <dbReference type="Pfam" id="PF02875"/>
    </source>
</evidence>
<sequence length="453" mass="50406">MPKSSLFPKNIKNASVHFIGIGGIGMSALAQWFLAQNWAVSGSDVSESPITQKLAKMGVKVKIGHKKDNLPNKTSLVVFNQAIPKENPEYEETICRKISIKSYPEIIGELTKKYKTISISGAHGKSSSTALASLSAIEANLDSTVIIGTLLKEFSSGAGNFRPGKSEWLILEADEFGRAFLNYFPFAALITNIDKEHLDTYKDLSDIKKTFLKFFNNILPDGILVLNKDNKNLRSLSFEIKKLVSIKELNLFWYSLNSPAARKIKKILQVKGRHNLSNATGVFTLLKAVGLKEQDILAGFKKYSGCWRRFELKGKIFEADVIDDYAHHPEEIKATLEMAREIYPKGKISVVFQPHHQGRLTSLFSEFTKAFKNADNVFILDTYKVAGREKEKKEEKQLRSASDLALAVKAKYIKNPSSLPSLLKDAGNKKGNVIIMMGAGNINLFTEKLINGA</sequence>
<dbReference type="InterPro" id="IPR036565">
    <property type="entry name" value="Mur-like_cat_sf"/>
</dbReference>
<dbReference type="GO" id="GO:0071555">
    <property type="term" value="P:cell wall organization"/>
    <property type="evidence" value="ECO:0007669"/>
    <property type="project" value="UniProtKB-KW"/>
</dbReference>
<keyword evidence="8" id="KW-0067">ATP-binding</keyword>
<comment type="pathway">
    <text evidence="2">Cell wall biogenesis; peptidoglycan biosynthesis.</text>
</comment>
<dbReference type="SUPFAM" id="SSF53623">
    <property type="entry name" value="MurD-like peptide ligases, catalytic domain"/>
    <property type="match status" value="1"/>
</dbReference>
<dbReference type="InterPro" id="IPR036615">
    <property type="entry name" value="Mur_ligase_C_dom_sf"/>
</dbReference>
<feature type="domain" description="Mur ligase N-terminal catalytic" evidence="15">
    <location>
        <begin position="16"/>
        <end position="114"/>
    </location>
</feature>
<evidence type="ECO:0000313" key="19">
    <source>
        <dbReference type="Proteomes" id="UP000178599"/>
    </source>
</evidence>
<evidence type="ECO:0000313" key="18">
    <source>
        <dbReference type="EMBL" id="OGZ02522.1"/>
    </source>
</evidence>
<keyword evidence="4" id="KW-0963">Cytoplasm</keyword>
<comment type="catalytic activity">
    <reaction evidence="13">
        <text>UDP-N-acetyl-alpha-D-muramate + L-alanine + ATP = UDP-N-acetyl-alpha-D-muramoyl-L-alanine + ADP + phosphate + H(+)</text>
        <dbReference type="Rhea" id="RHEA:23372"/>
        <dbReference type="ChEBI" id="CHEBI:15378"/>
        <dbReference type="ChEBI" id="CHEBI:30616"/>
        <dbReference type="ChEBI" id="CHEBI:43474"/>
        <dbReference type="ChEBI" id="CHEBI:57972"/>
        <dbReference type="ChEBI" id="CHEBI:70757"/>
        <dbReference type="ChEBI" id="CHEBI:83898"/>
        <dbReference type="ChEBI" id="CHEBI:456216"/>
        <dbReference type="EC" id="6.3.2.8"/>
    </reaction>
</comment>
<evidence type="ECO:0000256" key="7">
    <source>
        <dbReference type="ARBA" id="ARBA00022741"/>
    </source>
</evidence>
<organism evidence="18 19">
    <name type="scientific">Candidatus Liptonbacteria bacterium RIFOXYB1_FULL_36_10</name>
    <dbReference type="NCBI Taxonomy" id="1798654"/>
    <lineage>
        <taxon>Bacteria</taxon>
        <taxon>Candidatus Liptoniibacteriota</taxon>
    </lineage>
</organism>
<dbReference type="Gene3D" id="3.40.1190.10">
    <property type="entry name" value="Mur-like, catalytic domain"/>
    <property type="match status" value="1"/>
</dbReference>
<dbReference type="Proteomes" id="UP000178599">
    <property type="component" value="Unassembled WGS sequence"/>
</dbReference>
<reference evidence="18 19" key="1">
    <citation type="journal article" date="2016" name="Nat. Commun.">
        <title>Thousands of microbial genomes shed light on interconnected biogeochemical processes in an aquifer system.</title>
        <authorList>
            <person name="Anantharaman K."/>
            <person name="Brown C.T."/>
            <person name="Hug L.A."/>
            <person name="Sharon I."/>
            <person name="Castelle C.J."/>
            <person name="Probst A.J."/>
            <person name="Thomas B.C."/>
            <person name="Singh A."/>
            <person name="Wilkins M.J."/>
            <person name="Karaoz U."/>
            <person name="Brodie E.L."/>
            <person name="Williams K.H."/>
            <person name="Hubbard S.S."/>
            <person name="Banfield J.F."/>
        </authorList>
    </citation>
    <scope>NUCLEOTIDE SEQUENCE [LARGE SCALE GENOMIC DNA]</scope>
</reference>
<keyword evidence="7" id="KW-0547">Nucleotide-binding</keyword>
<proteinExistence type="predicted"/>
<dbReference type="InterPro" id="IPR000713">
    <property type="entry name" value="Mur_ligase_N"/>
</dbReference>
<dbReference type="InterPro" id="IPR004101">
    <property type="entry name" value="Mur_ligase_C"/>
</dbReference>
<dbReference type="GO" id="GO:0009252">
    <property type="term" value="P:peptidoglycan biosynthetic process"/>
    <property type="evidence" value="ECO:0007669"/>
    <property type="project" value="UniProtKB-UniRule"/>
</dbReference>
<dbReference type="SUPFAM" id="SSF51984">
    <property type="entry name" value="MurCD N-terminal domain"/>
    <property type="match status" value="1"/>
</dbReference>
<protein>
    <recommendedName>
        <fullName evidence="3 14">UDP-N-acetylmuramate--L-alanine ligase</fullName>
        <ecNumber evidence="3 14">6.3.2.8</ecNumber>
    </recommendedName>
</protein>
<dbReference type="EC" id="6.3.2.8" evidence="3 14"/>
<dbReference type="Gene3D" id="3.40.50.720">
    <property type="entry name" value="NAD(P)-binding Rossmann-like Domain"/>
    <property type="match status" value="1"/>
</dbReference>
<dbReference type="GO" id="GO:0051301">
    <property type="term" value="P:cell division"/>
    <property type="evidence" value="ECO:0007669"/>
    <property type="project" value="UniProtKB-KW"/>
</dbReference>
<accession>A0A1G2CMT6</accession>
<dbReference type="Gene3D" id="3.90.190.20">
    <property type="entry name" value="Mur ligase, C-terminal domain"/>
    <property type="match status" value="1"/>
</dbReference>
<evidence type="ECO:0000256" key="9">
    <source>
        <dbReference type="ARBA" id="ARBA00022960"/>
    </source>
</evidence>
<evidence type="ECO:0000256" key="5">
    <source>
        <dbReference type="ARBA" id="ARBA00022598"/>
    </source>
</evidence>
<dbReference type="GO" id="GO:0008763">
    <property type="term" value="F:UDP-N-acetylmuramate-L-alanine ligase activity"/>
    <property type="evidence" value="ECO:0007669"/>
    <property type="project" value="UniProtKB-UniRule"/>
</dbReference>
<dbReference type="InterPro" id="IPR013221">
    <property type="entry name" value="Mur_ligase_cen"/>
</dbReference>